<dbReference type="AlphaFoldDB" id="A0A9F5J1E4"/>
<dbReference type="GO" id="GO:0005758">
    <property type="term" value="C:mitochondrial intermembrane space"/>
    <property type="evidence" value="ECO:0007669"/>
    <property type="project" value="TreeGrafter"/>
</dbReference>
<name>A0A9F5J1E4_PYTBI</name>
<evidence type="ECO:0000259" key="1">
    <source>
        <dbReference type="Pfam" id="PF16860"/>
    </source>
</evidence>
<evidence type="ECO:0000313" key="4">
    <source>
        <dbReference type="RefSeq" id="XP_025027641.1"/>
    </source>
</evidence>
<dbReference type="PANTHER" id="PTHR47106:SF1">
    <property type="entry name" value="COILED-COIL-HELIX-COILED-COIL-HELIX DOMAIN-CONTAINING PROTEIN 5"/>
    <property type="match status" value="1"/>
</dbReference>
<dbReference type="OrthoDB" id="2581252at2759"/>
<gene>
    <name evidence="3 4" type="primary">CHCHD5</name>
</gene>
<dbReference type="Pfam" id="PF16860">
    <property type="entry name" value="CX9C"/>
    <property type="match status" value="1"/>
</dbReference>
<organism evidence="2 4">
    <name type="scientific">Python bivittatus</name>
    <name type="common">Burmese python</name>
    <name type="synonym">Python molurus bivittatus</name>
    <dbReference type="NCBI Taxonomy" id="176946"/>
    <lineage>
        <taxon>Eukaryota</taxon>
        <taxon>Metazoa</taxon>
        <taxon>Chordata</taxon>
        <taxon>Craniata</taxon>
        <taxon>Vertebrata</taxon>
        <taxon>Euteleostomi</taxon>
        <taxon>Lepidosauria</taxon>
        <taxon>Squamata</taxon>
        <taxon>Bifurcata</taxon>
        <taxon>Unidentata</taxon>
        <taxon>Episquamata</taxon>
        <taxon>Toxicofera</taxon>
        <taxon>Serpentes</taxon>
        <taxon>Henophidia</taxon>
        <taxon>Pythonidae</taxon>
        <taxon>Python</taxon>
    </lineage>
</organism>
<dbReference type="Proteomes" id="UP000695026">
    <property type="component" value="Unplaced"/>
</dbReference>
<feature type="domain" description="IMS import disulfide relay-system CHCH-CHCH-like Cx9C" evidence="1">
    <location>
        <begin position="67"/>
        <end position="111"/>
    </location>
</feature>
<dbReference type="InterPro" id="IPR052848">
    <property type="entry name" value="CHCH_domain-containing_protein"/>
</dbReference>
<dbReference type="RefSeq" id="XP_025027641.1">
    <property type="nucleotide sequence ID" value="XM_025171873.1"/>
</dbReference>
<accession>A0A9F5J1E4</accession>
<dbReference type="KEGG" id="pbi:107326305"/>
<dbReference type="CTD" id="84269"/>
<dbReference type="GO" id="GO:0045333">
    <property type="term" value="P:cellular respiration"/>
    <property type="evidence" value="ECO:0007669"/>
    <property type="project" value="TreeGrafter"/>
</dbReference>
<dbReference type="GeneID" id="107326305"/>
<dbReference type="PANTHER" id="PTHR47106">
    <property type="entry name" value="COILED-COIL-HELIX-COILED-COIL-HELIX DOMAIN-CONTAINING PROTEIN 5"/>
    <property type="match status" value="1"/>
</dbReference>
<dbReference type="PROSITE" id="PS51808">
    <property type="entry name" value="CHCH"/>
    <property type="match status" value="2"/>
</dbReference>
<dbReference type="InterPro" id="IPR031731">
    <property type="entry name" value="CX9C"/>
</dbReference>
<dbReference type="RefSeq" id="XP_015744890.2">
    <property type="nucleotide sequence ID" value="XM_015889404.2"/>
</dbReference>
<keyword evidence="2" id="KW-1185">Reference proteome</keyword>
<evidence type="ECO:0000313" key="3">
    <source>
        <dbReference type="RefSeq" id="XP_015744890.2"/>
    </source>
</evidence>
<dbReference type="Gene3D" id="1.10.287.2900">
    <property type="match status" value="2"/>
</dbReference>
<protein>
    <submittedName>
        <fullName evidence="3 4">Coiled-coil-helix-coiled-coil-helix domain-containing protein 5</fullName>
    </submittedName>
</protein>
<evidence type="ECO:0000313" key="2">
    <source>
        <dbReference type="Proteomes" id="UP000695026"/>
    </source>
</evidence>
<sequence>MASFQLRLRETAGRSLVSWSLDLNRTPRGSFKHAQKRPRAGEGACVLGRRKKPVCLSRAEGGMQAALEVTLRYCHKETEQYGRCVAANPSSWQQDCHQLKLDMAKCTSSHPIIQKIRQDCAESFTAFEQCLKTNQSSSIKCSEHLQKFLLCADQVKLNT</sequence>
<proteinExistence type="predicted"/>
<reference evidence="3 4" key="1">
    <citation type="submission" date="2025-04" db="UniProtKB">
        <authorList>
            <consortium name="RefSeq"/>
        </authorList>
    </citation>
    <scope>IDENTIFICATION</scope>
    <source>
        <tissue evidence="3 4">Liver</tissue>
    </source>
</reference>